<name>A0A1H4K507_9HYPH</name>
<evidence type="ECO:0000256" key="1">
    <source>
        <dbReference type="SAM" id="MobiDB-lite"/>
    </source>
</evidence>
<accession>A0A1H4K507</accession>
<dbReference type="AlphaFoldDB" id="A0A1H4K507"/>
<dbReference type="PANTHER" id="PTHR36505:SF1">
    <property type="entry name" value="BLR1072 PROTEIN"/>
    <property type="match status" value="1"/>
</dbReference>
<keyword evidence="5" id="KW-1185">Reference proteome</keyword>
<feature type="compositionally biased region" description="Basic and acidic residues" evidence="1">
    <location>
        <begin position="331"/>
        <end position="343"/>
    </location>
</feature>
<feature type="compositionally biased region" description="Basic and acidic residues" evidence="1">
    <location>
        <begin position="151"/>
        <end position="161"/>
    </location>
</feature>
<dbReference type="InterPro" id="IPR011033">
    <property type="entry name" value="PRC_barrel-like_sf"/>
</dbReference>
<gene>
    <name evidence="4" type="ORF">SAMN05216452_1967</name>
</gene>
<feature type="region of interest" description="Disordered" evidence="1">
    <location>
        <begin position="138"/>
        <end position="224"/>
    </location>
</feature>
<evidence type="ECO:0000259" key="3">
    <source>
        <dbReference type="Pfam" id="PF05239"/>
    </source>
</evidence>
<keyword evidence="2" id="KW-0732">Signal</keyword>
<proteinExistence type="predicted"/>
<evidence type="ECO:0000313" key="5">
    <source>
        <dbReference type="Proteomes" id="UP000199064"/>
    </source>
</evidence>
<feature type="compositionally biased region" description="Low complexity" evidence="1">
    <location>
        <begin position="192"/>
        <end position="201"/>
    </location>
</feature>
<dbReference type="Pfam" id="PF05239">
    <property type="entry name" value="PRC"/>
    <property type="match status" value="2"/>
</dbReference>
<reference evidence="5" key="1">
    <citation type="submission" date="2016-10" db="EMBL/GenBank/DDBJ databases">
        <authorList>
            <person name="Varghese N."/>
            <person name="Submissions S."/>
        </authorList>
    </citation>
    <scope>NUCLEOTIDE SEQUENCE [LARGE SCALE GENOMIC DNA]</scope>
    <source>
        <strain evidence="5">ES.061</strain>
    </source>
</reference>
<evidence type="ECO:0000256" key="2">
    <source>
        <dbReference type="SAM" id="SignalP"/>
    </source>
</evidence>
<dbReference type="Proteomes" id="UP000199064">
    <property type="component" value="Unassembled WGS sequence"/>
</dbReference>
<feature type="domain" description="PRC-barrel" evidence="3">
    <location>
        <begin position="242"/>
        <end position="299"/>
    </location>
</feature>
<dbReference type="RefSeq" id="WP_090328589.1">
    <property type="nucleotide sequence ID" value="NZ_FNSL01000001.1"/>
</dbReference>
<dbReference type="PANTHER" id="PTHR36505">
    <property type="entry name" value="BLR1072 PROTEIN"/>
    <property type="match status" value="1"/>
</dbReference>
<feature type="chain" id="PRO_5011679460" evidence="2">
    <location>
        <begin position="22"/>
        <end position="343"/>
    </location>
</feature>
<organism evidence="4 5">
    <name type="scientific">Nitratireductor aquibiodomus</name>
    <dbReference type="NCBI Taxonomy" id="204799"/>
    <lineage>
        <taxon>Bacteria</taxon>
        <taxon>Pseudomonadati</taxon>
        <taxon>Pseudomonadota</taxon>
        <taxon>Alphaproteobacteria</taxon>
        <taxon>Hyphomicrobiales</taxon>
        <taxon>Phyllobacteriaceae</taxon>
        <taxon>Nitratireductor</taxon>
    </lineage>
</organism>
<evidence type="ECO:0000313" key="4">
    <source>
        <dbReference type="EMBL" id="SEB53604.1"/>
    </source>
</evidence>
<dbReference type="SUPFAM" id="SSF50346">
    <property type="entry name" value="PRC-barrel domain"/>
    <property type="match status" value="2"/>
</dbReference>
<feature type="signal peptide" evidence="2">
    <location>
        <begin position="1"/>
        <end position="21"/>
    </location>
</feature>
<protein>
    <submittedName>
        <fullName evidence="4">Sporulation protein YlmC, PRC-barrel domain family</fullName>
    </submittedName>
</protein>
<sequence length="343" mass="36061">MFRNLLATTAIATLVATGAVAQTSTTTGTGAPAAAPTEQPTEMVVRADGHLATDLIGKTVYNGTGEDAENIGEVNDLVLDEEGEVSAIVVGVGGFLGIGQKEVALEYDLVEWAEQDGDRWLVVETTADALKAQEEFDRSAYRPMPADAEVSEAKPASKDDLANAPVKADENAEETAMAPATDTMGGNEAADTDGMAAAPAPETDSSTAPAGQTADAERPATDDTMTSAIDRSSLQEMPANDIRTEQLTGTTVYGANEENIGEIGDVIISQDGNVDAIIVDVGGFLGVGEKEVAIGMDNLAFMTDGNGSLYLYTEFTQEELEQQPAYDEASYGERRDEMRMQVQ</sequence>
<dbReference type="InterPro" id="IPR027275">
    <property type="entry name" value="PRC-brl_dom"/>
</dbReference>
<feature type="region of interest" description="Disordered" evidence="1">
    <location>
        <begin position="321"/>
        <end position="343"/>
    </location>
</feature>
<dbReference type="Gene3D" id="2.30.30.240">
    <property type="entry name" value="PRC-barrel domain"/>
    <property type="match status" value="2"/>
</dbReference>
<dbReference type="EMBL" id="FNSL01000001">
    <property type="protein sequence ID" value="SEB53604.1"/>
    <property type="molecule type" value="Genomic_DNA"/>
</dbReference>
<feature type="domain" description="PRC-barrel" evidence="3">
    <location>
        <begin position="50"/>
        <end position="128"/>
    </location>
</feature>